<keyword evidence="2 6" id="KW-0963">Cytoplasm</keyword>
<comment type="similarity">
    <text evidence="6">Belongs to the MoaD family. MOCS2A subfamily.</text>
</comment>
<comment type="PTM">
    <text evidence="6">C-terminal thiocarboxylation occurs in 2 steps, it is first acyl-adenylated (-COAMP) via the hesA/moeB/thiF part of MOCS3, then thiocarboxylated (-COSH) via the rhodanese domain of MOCS3.</text>
</comment>
<dbReference type="PANTHER" id="PTHR33359:SF1">
    <property type="entry name" value="MOLYBDOPTERIN SYNTHASE SULFUR CARRIER SUBUNIT"/>
    <property type="match status" value="1"/>
</dbReference>
<dbReference type="FunFam" id="3.10.20.30:FF:000010">
    <property type="entry name" value="Molybdopterin synthase sulfur carrier subunit"/>
    <property type="match status" value="1"/>
</dbReference>
<reference evidence="7" key="1">
    <citation type="submission" date="2015-02" db="EMBL/GenBank/DDBJ databases">
        <title>A transcriptome of Wollemia nobilis - a relic of Gondwana.</title>
        <authorList>
            <person name="Chia J.Y."/>
            <person name="Leong Y.S."/>
            <person name="Abdul Karim S."/>
            <person name="Wan Azmi N."/>
            <person name="Hercus R."/>
            <person name="Croft L."/>
        </authorList>
    </citation>
    <scope>NUCLEOTIDE SEQUENCE</scope>
    <source>
        <strain evidence="7">MaeBrown</strain>
        <tissue evidence="7">Leaf</tissue>
    </source>
</reference>
<dbReference type="InterPro" id="IPR016155">
    <property type="entry name" value="Mopterin_synth/thiamin_S_b"/>
</dbReference>
<evidence type="ECO:0000313" key="7">
    <source>
        <dbReference type="EMBL" id="JAG85979.1"/>
    </source>
</evidence>
<evidence type="ECO:0000256" key="1">
    <source>
        <dbReference type="ARBA" id="ARBA00005046"/>
    </source>
</evidence>
<dbReference type="SUPFAM" id="SSF54285">
    <property type="entry name" value="MoaD/ThiS"/>
    <property type="match status" value="1"/>
</dbReference>
<dbReference type="PANTHER" id="PTHR33359">
    <property type="entry name" value="MOLYBDOPTERIN SYNTHASE SULFUR CARRIER SUBUNIT"/>
    <property type="match status" value="1"/>
</dbReference>
<sequence>MDREMREGDVESMELAKDTYEQKYDVKVKVLFFARARELVGVSEKVLVMEEGSTTLDCVNKLLLQVPSLKEINDCMALALNEMYTTGSTIVKEGDELALIPPISGG</sequence>
<dbReference type="HAMAP" id="MF_03051">
    <property type="entry name" value="MOCS2A"/>
    <property type="match status" value="1"/>
</dbReference>
<comment type="pathway">
    <text evidence="1 6">Cofactor biosynthesis; molybdopterin biosynthesis.</text>
</comment>
<protein>
    <recommendedName>
        <fullName evidence="6">Molybdopterin synthase sulfur carrier subunit</fullName>
    </recommendedName>
    <alternativeName>
        <fullName evidence="6">Molybdenum cofactor synthesis protein 2 small subunit</fullName>
    </alternativeName>
    <alternativeName>
        <fullName evidence="6">Molybdenum cofactor synthesis protein 2A</fullName>
        <shortName evidence="6">MOCS2A</shortName>
    </alternativeName>
    <alternativeName>
        <fullName evidence="6">Sulfur carrier protein MOCS2A</fullName>
    </alternativeName>
</protein>
<dbReference type="GO" id="GO:1990140">
    <property type="term" value="C:molybdopterin synthase complex"/>
    <property type="evidence" value="ECO:0007669"/>
    <property type="project" value="UniProtKB-UniRule"/>
</dbReference>
<evidence type="ECO:0000256" key="2">
    <source>
        <dbReference type="ARBA" id="ARBA00022490"/>
    </source>
</evidence>
<feature type="modified residue" description="Glycyl adenylate; alternate" evidence="6">
    <location>
        <position position="106"/>
    </location>
</feature>
<dbReference type="Pfam" id="PF02597">
    <property type="entry name" value="ThiS"/>
    <property type="match status" value="1"/>
</dbReference>
<dbReference type="NCBIfam" id="TIGR01682">
    <property type="entry name" value="moaD"/>
    <property type="match status" value="1"/>
</dbReference>
<evidence type="ECO:0000256" key="4">
    <source>
        <dbReference type="ARBA" id="ARBA00022741"/>
    </source>
</evidence>
<dbReference type="AlphaFoldDB" id="A0A0C9RR59"/>
<accession>A0A0C9RR59</accession>
<dbReference type="GO" id="GO:1990133">
    <property type="term" value="C:molybdopterin adenylyltransferase complex"/>
    <property type="evidence" value="ECO:0007669"/>
    <property type="project" value="TreeGrafter"/>
</dbReference>
<dbReference type="GO" id="GO:0000166">
    <property type="term" value="F:nucleotide binding"/>
    <property type="evidence" value="ECO:0007669"/>
    <property type="project" value="UniProtKB-KW"/>
</dbReference>
<comment type="function">
    <text evidence="6">Acts as a sulfur carrier required for molybdopterin biosynthesis. Component of the molybdopterin synthase complex that catalyzes the conversion of precursor Z into molybdopterin by mediating the incorporation of 2 sulfur atoms into precursor Z to generate a dithiolene group. In the complex, serves as sulfur donor by being thiocarboxylated (-COSH) at its C-terminus by MOCS3. After interaction with MOCS2B, the sulfur is then transferred to precursor Z to form molybdopterin.</text>
</comment>
<evidence type="ECO:0000256" key="6">
    <source>
        <dbReference type="HAMAP-Rule" id="MF_03051"/>
    </source>
</evidence>
<name>A0A0C9RR59_9CONI</name>
<dbReference type="GO" id="GO:0030366">
    <property type="term" value="F:molybdopterin synthase activity"/>
    <property type="evidence" value="ECO:0007669"/>
    <property type="project" value="UniProtKB-UniRule"/>
</dbReference>
<keyword evidence="4 6" id="KW-0547">Nucleotide-binding</keyword>
<dbReference type="UniPathway" id="UPA00344"/>
<dbReference type="InterPro" id="IPR028887">
    <property type="entry name" value="MOCS2A_euk"/>
</dbReference>
<comment type="subunit">
    <text evidence="6">Heterotetramer; composed of 2 small (MOCS2A) and 2 large (MOCS2B) subunits.</text>
</comment>
<feature type="modified residue" description="1-thioglycine; alternate" evidence="6">
    <location>
        <position position="106"/>
    </location>
</feature>
<dbReference type="InterPro" id="IPR003749">
    <property type="entry name" value="ThiS/MoaD-like"/>
</dbReference>
<dbReference type="GO" id="GO:0006777">
    <property type="term" value="P:Mo-molybdopterin cofactor biosynthetic process"/>
    <property type="evidence" value="ECO:0007669"/>
    <property type="project" value="UniProtKB-UniRule"/>
</dbReference>
<keyword evidence="5 6" id="KW-0501">Molybdenum cofactor biosynthesis</keyword>
<dbReference type="Gene3D" id="3.10.20.30">
    <property type="match status" value="1"/>
</dbReference>
<keyword evidence="3 6" id="KW-0597">Phosphoprotein</keyword>
<dbReference type="CDD" id="cd00754">
    <property type="entry name" value="Ubl_MoaD"/>
    <property type="match status" value="1"/>
</dbReference>
<evidence type="ECO:0000256" key="3">
    <source>
        <dbReference type="ARBA" id="ARBA00022553"/>
    </source>
</evidence>
<dbReference type="EMBL" id="GCHU01021534">
    <property type="protein sequence ID" value="JAG85979.1"/>
    <property type="molecule type" value="Transcribed_RNA"/>
</dbReference>
<dbReference type="InterPro" id="IPR012675">
    <property type="entry name" value="Beta-grasp_dom_sf"/>
</dbReference>
<dbReference type="InterPro" id="IPR044672">
    <property type="entry name" value="MOCS2A"/>
</dbReference>
<comment type="subcellular location">
    <subcellularLocation>
        <location evidence="6">Cytoplasm</location>
    </subcellularLocation>
</comment>
<evidence type="ECO:0000256" key="5">
    <source>
        <dbReference type="ARBA" id="ARBA00023150"/>
    </source>
</evidence>
<organism evidence="7">
    <name type="scientific">Wollemia nobilis</name>
    <dbReference type="NCBI Taxonomy" id="56998"/>
    <lineage>
        <taxon>Eukaryota</taxon>
        <taxon>Viridiplantae</taxon>
        <taxon>Streptophyta</taxon>
        <taxon>Embryophyta</taxon>
        <taxon>Tracheophyta</taxon>
        <taxon>Spermatophyta</taxon>
        <taxon>Pinopsida</taxon>
        <taxon>Pinidae</taxon>
        <taxon>Conifers II</taxon>
        <taxon>Araucariales</taxon>
        <taxon>Araucariaceae</taxon>
        <taxon>Wollemia</taxon>
    </lineage>
</organism>
<proteinExistence type="inferred from homology"/>